<evidence type="ECO:0000313" key="3">
    <source>
        <dbReference type="Proteomes" id="UP000306236"/>
    </source>
</evidence>
<feature type="region of interest" description="Disordered" evidence="1">
    <location>
        <begin position="52"/>
        <end position="92"/>
    </location>
</feature>
<organism evidence="2 3">
    <name type="scientific">Lampropedia aestuarii</name>
    <dbReference type="NCBI Taxonomy" id="2562762"/>
    <lineage>
        <taxon>Bacteria</taxon>
        <taxon>Pseudomonadati</taxon>
        <taxon>Pseudomonadota</taxon>
        <taxon>Betaproteobacteria</taxon>
        <taxon>Burkholderiales</taxon>
        <taxon>Comamonadaceae</taxon>
        <taxon>Lampropedia</taxon>
    </lineage>
</organism>
<sequence length="92" mass="9754">MKLMSSLVPRKDGTVLFAFGAATYKFLPAGQGQTVADVDDPEAVRHALATGNFYPASEEDEDAAEALLSNTASPEPEPKKQTRKRAVGSSAE</sequence>
<dbReference type="AlphaFoldDB" id="A0A4S5BND1"/>
<reference evidence="2 3" key="1">
    <citation type="submission" date="2019-04" db="EMBL/GenBank/DDBJ databases">
        <title>Lampropedia sp YIM MLB12 draf genome.</title>
        <authorList>
            <person name="Wang Y.-X."/>
        </authorList>
    </citation>
    <scope>NUCLEOTIDE SEQUENCE [LARGE SCALE GENOMIC DNA]</scope>
    <source>
        <strain evidence="2 3">YIM MLB12</strain>
    </source>
</reference>
<dbReference type="EMBL" id="SSWX01000015">
    <property type="protein sequence ID" value="THJ32405.1"/>
    <property type="molecule type" value="Genomic_DNA"/>
</dbReference>
<keyword evidence="3" id="KW-1185">Reference proteome</keyword>
<comment type="caution">
    <text evidence="2">The sequence shown here is derived from an EMBL/GenBank/DDBJ whole genome shotgun (WGS) entry which is preliminary data.</text>
</comment>
<dbReference type="RefSeq" id="WP_136406902.1">
    <property type="nucleotide sequence ID" value="NZ_SSWX01000015.1"/>
</dbReference>
<evidence type="ECO:0000256" key="1">
    <source>
        <dbReference type="SAM" id="MobiDB-lite"/>
    </source>
</evidence>
<dbReference type="Proteomes" id="UP000306236">
    <property type="component" value="Unassembled WGS sequence"/>
</dbReference>
<evidence type="ECO:0000313" key="2">
    <source>
        <dbReference type="EMBL" id="THJ32405.1"/>
    </source>
</evidence>
<gene>
    <name evidence="2" type="ORF">E8K88_11945</name>
</gene>
<protein>
    <submittedName>
        <fullName evidence="2">Uncharacterized protein</fullName>
    </submittedName>
</protein>
<proteinExistence type="predicted"/>
<name>A0A4S5BND1_9BURK</name>
<accession>A0A4S5BND1</accession>